<dbReference type="UniPathway" id="UPA00126">
    <property type="reaction ID" value="UER00930"/>
</dbReference>
<evidence type="ECO:0000256" key="3">
    <source>
        <dbReference type="ARBA" id="ARBA00012387"/>
    </source>
</evidence>
<dbReference type="InterPro" id="IPR056729">
    <property type="entry name" value="GMPPB_C"/>
</dbReference>
<dbReference type="FunFam" id="3.90.550.10:FF:000013">
    <property type="entry name" value="mannose-1-phosphate guanyltransferase beta"/>
    <property type="match status" value="1"/>
</dbReference>
<dbReference type="InterPro" id="IPR050486">
    <property type="entry name" value="Mannose-1P_guanyltransferase"/>
</dbReference>
<dbReference type="AlphaFoldDB" id="A0A1X7VJ36"/>
<dbReference type="EnsemblMetazoa" id="Aqu2.1.40356_001">
    <property type="protein sequence ID" value="Aqu2.1.40356_001"/>
    <property type="gene ID" value="Aqu2.1.40356"/>
</dbReference>
<dbReference type="GO" id="GO:0004475">
    <property type="term" value="F:mannose-1-phosphate guanylyltransferase (GTP) activity"/>
    <property type="evidence" value="ECO:0007669"/>
    <property type="project" value="UniProtKB-EC"/>
</dbReference>
<evidence type="ECO:0000256" key="2">
    <source>
        <dbReference type="ARBA" id="ARBA00007274"/>
    </source>
</evidence>
<feature type="domain" description="Mannose-1-phosphate guanyltransferase C-terminal" evidence="8">
    <location>
        <begin position="252"/>
        <end position="359"/>
    </location>
</feature>
<dbReference type="InterPro" id="IPR029044">
    <property type="entry name" value="Nucleotide-diphossugar_trans"/>
</dbReference>
<comment type="similarity">
    <text evidence="2">Belongs to the transferase hexapeptide repeat family.</text>
</comment>
<evidence type="ECO:0000259" key="7">
    <source>
        <dbReference type="Pfam" id="PF00483"/>
    </source>
</evidence>
<dbReference type="EnsemblMetazoa" id="XM_003383938.3">
    <property type="protein sequence ID" value="XP_003383986.1"/>
    <property type="gene ID" value="LOC100635097"/>
</dbReference>
<dbReference type="SUPFAM" id="SSF53448">
    <property type="entry name" value="Nucleotide-diphospho-sugar transferases"/>
    <property type="match status" value="1"/>
</dbReference>
<dbReference type="Gene3D" id="2.160.10.10">
    <property type="entry name" value="Hexapeptide repeat proteins"/>
    <property type="match status" value="1"/>
</dbReference>
<dbReference type="InParanoid" id="A0A1X7VJ36"/>
<evidence type="ECO:0000256" key="4">
    <source>
        <dbReference type="ARBA" id="ARBA00022679"/>
    </source>
</evidence>
<gene>
    <name evidence="9" type="primary">100635097</name>
</gene>
<dbReference type="CDD" id="cd06425">
    <property type="entry name" value="M1P_guanylylT_B_like_N"/>
    <property type="match status" value="1"/>
</dbReference>
<keyword evidence="6" id="KW-0342">GTP-binding</keyword>
<keyword evidence="5" id="KW-0547">Nucleotide-binding</keyword>
<reference evidence="9" key="2">
    <citation type="submission" date="2017-05" db="UniProtKB">
        <authorList>
            <consortium name="EnsemblMetazoa"/>
        </authorList>
    </citation>
    <scope>IDENTIFICATION</scope>
</reference>
<dbReference type="PROSITE" id="PS00101">
    <property type="entry name" value="HEXAPEP_TRANSFERASES"/>
    <property type="match status" value="1"/>
</dbReference>
<accession>A0A1X7VJ36</accession>
<dbReference type="STRING" id="400682.A0A1X7VJ36"/>
<reference evidence="10" key="1">
    <citation type="journal article" date="2010" name="Nature">
        <title>The Amphimedon queenslandica genome and the evolution of animal complexity.</title>
        <authorList>
            <person name="Srivastava M."/>
            <person name="Simakov O."/>
            <person name="Chapman J."/>
            <person name="Fahey B."/>
            <person name="Gauthier M.E."/>
            <person name="Mitros T."/>
            <person name="Richards G.S."/>
            <person name="Conaco C."/>
            <person name="Dacre M."/>
            <person name="Hellsten U."/>
            <person name="Larroux C."/>
            <person name="Putnam N.H."/>
            <person name="Stanke M."/>
            <person name="Adamska M."/>
            <person name="Darling A."/>
            <person name="Degnan S.M."/>
            <person name="Oakley T.H."/>
            <person name="Plachetzki D.C."/>
            <person name="Zhai Y."/>
            <person name="Adamski M."/>
            <person name="Calcino A."/>
            <person name="Cummins S.F."/>
            <person name="Goodstein D.M."/>
            <person name="Harris C."/>
            <person name="Jackson D.J."/>
            <person name="Leys S.P."/>
            <person name="Shu S."/>
            <person name="Woodcroft B.J."/>
            <person name="Vervoort M."/>
            <person name="Kosik K.S."/>
            <person name="Manning G."/>
            <person name="Degnan B.M."/>
            <person name="Rokhsar D.S."/>
        </authorList>
    </citation>
    <scope>NUCLEOTIDE SEQUENCE [LARGE SCALE GENOMIC DNA]</scope>
</reference>
<dbReference type="GO" id="GO:0005525">
    <property type="term" value="F:GTP binding"/>
    <property type="evidence" value="ECO:0007669"/>
    <property type="project" value="UniProtKB-KW"/>
</dbReference>
<dbReference type="KEGG" id="aqu:100635097"/>
<proteinExistence type="inferred from homology"/>
<keyword evidence="10" id="KW-1185">Reference proteome</keyword>
<organism evidence="9">
    <name type="scientific">Amphimedon queenslandica</name>
    <name type="common">Sponge</name>
    <dbReference type="NCBI Taxonomy" id="400682"/>
    <lineage>
        <taxon>Eukaryota</taxon>
        <taxon>Metazoa</taxon>
        <taxon>Porifera</taxon>
        <taxon>Demospongiae</taxon>
        <taxon>Heteroscleromorpha</taxon>
        <taxon>Haplosclerida</taxon>
        <taxon>Niphatidae</taxon>
        <taxon>Amphimedon</taxon>
    </lineage>
</organism>
<dbReference type="Gene3D" id="3.90.550.10">
    <property type="entry name" value="Spore Coat Polysaccharide Biosynthesis Protein SpsA, Chain A"/>
    <property type="match status" value="1"/>
</dbReference>
<protein>
    <recommendedName>
        <fullName evidence="3">mannose-1-phosphate guanylyltransferase</fullName>
        <ecNumber evidence="3">2.7.7.13</ecNumber>
    </recommendedName>
</protein>
<evidence type="ECO:0000313" key="9">
    <source>
        <dbReference type="EnsemblMetazoa" id="Aqu2.1.40356_001"/>
    </source>
</evidence>
<evidence type="ECO:0000313" key="10">
    <source>
        <dbReference type="Proteomes" id="UP000007879"/>
    </source>
</evidence>
<evidence type="ECO:0000256" key="6">
    <source>
        <dbReference type="ARBA" id="ARBA00023134"/>
    </source>
</evidence>
<keyword evidence="4" id="KW-0808">Transferase</keyword>
<dbReference type="Pfam" id="PF00483">
    <property type="entry name" value="NTP_transferase"/>
    <property type="match status" value="1"/>
</dbReference>
<dbReference type="InterPro" id="IPR018357">
    <property type="entry name" value="Hexapep_transf_CS"/>
</dbReference>
<dbReference type="InterPro" id="IPR005835">
    <property type="entry name" value="NTP_transferase_dom"/>
</dbReference>
<feature type="domain" description="Nucleotidyl transferase" evidence="7">
    <location>
        <begin position="2"/>
        <end position="233"/>
    </location>
</feature>
<evidence type="ECO:0000256" key="5">
    <source>
        <dbReference type="ARBA" id="ARBA00022741"/>
    </source>
</evidence>
<comment type="pathway">
    <text evidence="1">Nucleotide-sugar biosynthesis; GDP-alpha-D-mannose biosynthesis; GDP-alpha-D-mannose from alpha-D-mannose 1-phosphate (GTP route): step 1/1.</text>
</comment>
<sequence>MKALILVGGYGTRLRPLTLSVPKPLVEFANKPILLHQVEALVKAGVKHIVLAVSYRAEMLEKEMKAQEERLGIRISLSHEEQPLGTAGPLALAREYLCADDEPFFVLNSDVICNYPFEDLLRFHKSHKKEGTIIVTKVEEPSKYGVVVYDENSGQIHRFMEKPKVFVSNKINAGMYIFNTDILKRIQLQPTSIEKEVFPKMASSEQLYAFCLEGFWMDIGQPKDFITGTSLYLDHLKKSAPDKLAEGSQFKSPVLIDPSAKIGKDCKIGPYVIIGPGVVIEDGVCMSKTTVLSDAKIKSHAWIQQSIIGWKSVVGKWVRMENTSVLGEDVEIQDELLINGAKILPHKCINASYPDPQVIM</sequence>
<dbReference type="PANTHER" id="PTHR22572">
    <property type="entry name" value="SUGAR-1-PHOSPHATE GUANYL TRANSFERASE"/>
    <property type="match status" value="1"/>
</dbReference>
<dbReference type="GO" id="GO:0009298">
    <property type="term" value="P:GDP-mannose biosynthetic process"/>
    <property type="evidence" value="ECO:0007669"/>
    <property type="project" value="UniProtKB-UniPathway"/>
</dbReference>
<evidence type="ECO:0000256" key="1">
    <source>
        <dbReference type="ARBA" id="ARBA00004823"/>
    </source>
</evidence>
<name>A0A1X7VJ36_AMPQE</name>
<dbReference type="OMA" id="GPNCWIC"/>
<evidence type="ECO:0000259" key="8">
    <source>
        <dbReference type="Pfam" id="PF25087"/>
    </source>
</evidence>
<dbReference type="EC" id="2.7.7.13" evidence="3"/>
<dbReference type="OrthoDB" id="1733332at2759"/>
<dbReference type="Proteomes" id="UP000007879">
    <property type="component" value="Unassembled WGS sequence"/>
</dbReference>
<dbReference type="Pfam" id="PF25087">
    <property type="entry name" value="GMPPB_C"/>
    <property type="match status" value="1"/>
</dbReference>
<dbReference type="InterPro" id="IPR045233">
    <property type="entry name" value="GMPPB_N"/>
</dbReference>
<dbReference type="eggNOG" id="KOG1322">
    <property type="taxonomic scope" value="Eukaryota"/>
</dbReference>